<dbReference type="Proteomes" id="UP000179797">
    <property type="component" value="Unassembled WGS sequence"/>
</dbReference>
<dbReference type="EMBL" id="JRYR02000001">
    <property type="protein sequence ID" value="OHX64999.1"/>
    <property type="molecule type" value="Genomic_DNA"/>
</dbReference>
<dbReference type="RefSeq" id="WP_158021856.1">
    <property type="nucleotide sequence ID" value="NZ_JRYR02000001.1"/>
</dbReference>
<evidence type="ECO:0000313" key="1">
    <source>
        <dbReference type="EMBL" id="OHX64999.1"/>
    </source>
</evidence>
<dbReference type="AlphaFoldDB" id="A0A1S1YVF0"/>
<gene>
    <name evidence="1" type="ORF">NH26_00855</name>
</gene>
<proteinExistence type="predicted"/>
<protein>
    <submittedName>
        <fullName evidence="1">Uncharacterized protein</fullName>
    </submittedName>
</protein>
<name>A0A1S1YVF0_FLAPC</name>
<organism evidence="1 2">
    <name type="scientific">Flammeovirga pacifica</name>
    <dbReference type="NCBI Taxonomy" id="915059"/>
    <lineage>
        <taxon>Bacteria</taxon>
        <taxon>Pseudomonadati</taxon>
        <taxon>Bacteroidota</taxon>
        <taxon>Cytophagia</taxon>
        <taxon>Cytophagales</taxon>
        <taxon>Flammeovirgaceae</taxon>
        <taxon>Flammeovirga</taxon>
    </lineage>
</organism>
<reference evidence="1 2" key="1">
    <citation type="journal article" date="2012" name="Int. J. Syst. Evol. Microbiol.">
        <title>Flammeovirga pacifica sp. nov., isolated from deep-sea sediment.</title>
        <authorList>
            <person name="Xu H."/>
            <person name="Fu Y."/>
            <person name="Yang N."/>
            <person name="Ding Z."/>
            <person name="Lai Q."/>
            <person name="Zeng R."/>
        </authorList>
    </citation>
    <scope>NUCLEOTIDE SEQUENCE [LARGE SCALE GENOMIC DNA]</scope>
    <source>
        <strain evidence="2">DSM 24597 / LMG 26175 / WPAGA1</strain>
    </source>
</reference>
<sequence>MWVALHTLNYSVDIDAVLVSQANYNPQYLIEQEDKIESFVEFFARIIFEDNFDDFEDNPFSHNEQKSFSPIVCLVYPSIPQVIDDVIELKTKTDQQHFYLGRNYPTPIKSIVPPPPRRMC</sequence>
<keyword evidence="2" id="KW-1185">Reference proteome</keyword>
<comment type="caution">
    <text evidence="1">The sequence shown here is derived from an EMBL/GenBank/DDBJ whole genome shotgun (WGS) entry which is preliminary data.</text>
</comment>
<evidence type="ECO:0000313" key="2">
    <source>
        <dbReference type="Proteomes" id="UP000179797"/>
    </source>
</evidence>
<dbReference type="OrthoDB" id="979910at2"/>
<accession>A0A1S1YVF0</accession>